<dbReference type="InterPro" id="IPR017907">
    <property type="entry name" value="Znf_RING_CS"/>
</dbReference>
<dbReference type="InterPro" id="IPR038718">
    <property type="entry name" value="SNF2-like_sf"/>
</dbReference>
<dbReference type="GO" id="GO:0005524">
    <property type="term" value="F:ATP binding"/>
    <property type="evidence" value="ECO:0007669"/>
    <property type="project" value="UniProtKB-KW"/>
</dbReference>
<dbReference type="Gene3D" id="3.40.50.300">
    <property type="entry name" value="P-loop containing nucleotide triphosphate hydrolases"/>
    <property type="match status" value="1"/>
</dbReference>
<dbReference type="InterPro" id="IPR049730">
    <property type="entry name" value="SNF2/RAD54-like_C"/>
</dbReference>
<gene>
    <name evidence="15" type="ORF">RRG08_021753</name>
</gene>
<keyword evidence="2" id="KW-0479">Metal-binding</keyword>
<evidence type="ECO:0000256" key="3">
    <source>
        <dbReference type="ARBA" id="ARBA00022741"/>
    </source>
</evidence>
<evidence type="ECO:0000256" key="11">
    <source>
        <dbReference type="SAM" id="MobiDB-lite"/>
    </source>
</evidence>
<dbReference type="PROSITE" id="PS51192">
    <property type="entry name" value="HELICASE_ATP_BIND_1"/>
    <property type="match status" value="1"/>
</dbReference>
<dbReference type="EMBL" id="JAWDGP010003066">
    <property type="protein sequence ID" value="KAK3777642.1"/>
    <property type="molecule type" value="Genomic_DNA"/>
</dbReference>
<proteinExistence type="predicted"/>
<feature type="domain" description="Helicase ATP-binding" evidence="13">
    <location>
        <begin position="763"/>
        <end position="894"/>
    </location>
</feature>
<reference evidence="15" key="1">
    <citation type="journal article" date="2023" name="G3 (Bethesda)">
        <title>A reference genome for the long-term kleptoplast-retaining sea slug Elysia crispata morphotype clarki.</title>
        <authorList>
            <person name="Eastman K.E."/>
            <person name="Pendleton A.L."/>
            <person name="Shaikh M.A."/>
            <person name="Suttiyut T."/>
            <person name="Ogas R."/>
            <person name="Tomko P."/>
            <person name="Gavelis G."/>
            <person name="Widhalm J.R."/>
            <person name="Wisecaver J.H."/>
        </authorList>
    </citation>
    <scope>NUCLEOTIDE SEQUENCE</scope>
    <source>
        <strain evidence="15">ECLA1</strain>
    </source>
</reference>
<dbReference type="Gene3D" id="3.40.50.10810">
    <property type="entry name" value="Tandem AAA-ATPase domain"/>
    <property type="match status" value="2"/>
</dbReference>
<dbReference type="CDD" id="cd18008">
    <property type="entry name" value="DEXDc_SHPRH-like"/>
    <property type="match status" value="1"/>
</dbReference>
<name>A0AAE0ZZW1_9GAST</name>
<keyword evidence="16" id="KW-1185">Reference proteome</keyword>
<dbReference type="PROSITE" id="PS00518">
    <property type="entry name" value="ZF_RING_1"/>
    <property type="match status" value="1"/>
</dbReference>
<dbReference type="SMART" id="SM00487">
    <property type="entry name" value="DEXDc"/>
    <property type="match status" value="1"/>
</dbReference>
<keyword evidence="6" id="KW-0347">Helicase</keyword>
<feature type="region of interest" description="Disordered" evidence="11">
    <location>
        <begin position="1128"/>
        <end position="1159"/>
    </location>
</feature>
<dbReference type="Proteomes" id="UP001283361">
    <property type="component" value="Unassembled WGS sequence"/>
</dbReference>
<dbReference type="CDD" id="cd18793">
    <property type="entry name" value="SF2_C_SNF"/>
    <property type="match status" value="1"/>
</dbReference>
<evidence type="ECO:0000256" key="2">
    <source>
        <dbReference type="ARBA" id="ARBA00022723"/>
    </source>
</evidence>
<dbReference type="SUPFAM" id="SSF52540">
    <property type="entry name" value="P-loop containing nucleoside triphosphate hydrolases"/>
    <property type="match status" value="3"/>
</dbReference>
<comment type="subcellular location">
    <subcellularLocation>
        <location evidence="1">Nucleus</location>
    </subcellularLocation>
</comment>
<dbReference type="Gene3D" id="3.30.40.10">
    <property type="entry name" value="Zinc/RING finger domain, C3HC4 (zinc finger)"/>
    <property type="match status" value="1"/>
</dbReference>
<evidence type="ECO:0000256" key="7">
    <source>
        <dbReference type="ARBA" id="ARBA00022833"/>
    </source>
</evidence>
<organism evidence="15 16">
    <name type="scientific">Elysia crispata</name>
    <name type="common">lettuce slug</name>
    <dbReference type="NCBI Taxonomy" id="231223"/>
    <lineage>
        <taxon>Eukaryota</taxon>
        <taxon>Metazoa</taxon>
        <taxon>Spiralia</taxon>
        <taxon>Lophotrochozoa</taxon>
        <taxon>Mollusca</taxon>
        <taxon>Gastropoda</taxon>
        <taxon>Heterobranchia</taxon>
        <taxon>Euthyneura</taxon>
        <taxon>Panpulmonata</taxon>
        <taxon>Sacoglossa</taxon>
        <taxon>Placobranchoidea</taxon>
        <taxon>Plakobranchidae</taxon>
        <taxon>Elysia</taxon>
    </lineage>
</organism>
<dbReference type="PANTHER" id="PTHR45626:SF17">
    <property type="entry name" value="HELICASE-LIKE TRANSCRIPTION FACTOR"/>
    <property type="match status" value="1"/>
</dbReference>
<dbReference type="GO" id="GO:0005634">
    <property type="term" value="C:nucleus"/>
    <property type="evidence" value="ECO:0007669"/>
    <property type="project" value="UniProtKB-SubCell"/>
</dbReference>
<dbReference type="GO" id="GO:0008270">
    <property type="term" value="F:zinc ion binding"/>
    <property type="evidence" value="ECO:0007669"/>
    <property type="project" value="UniProtKB-KW"/>
</dbReference>
<dbReference type="GO" id="GO:0016818">
    <property type="term" value="F:hydrolase activity, acting on acid anhydrides, in phosphorus-containing anhydrides"/>
    <property type="evidence" value="ECO:0007669"/>
    <property type="project" value="InterPro"/>
</dbReference>
<evidence type="ECO:0000259" key="12">
    <source>
        <dbReference type="PROSITE" id="PS50089"/>
    </source>
</evidence>
<dbReference type="SMART" id="SM00184">
    <property type="entry name" value="RING"/>
    <property type="match status" value="1"/>
</dbReference>
<protein>
    <recommendedName>
        <fullName evidence="17">Helicase-like transcription factor</fullName>
    </recommendedName>
</protein>
<feature type="region of interest" description="Disordered" evidence="11">
    <location>
        <begin position="486"/>
        <end position="527"/>
    </location>
</feature>
<dbReference type="Pfam" id="PF08797">
    <property type="entry name" value="HIRAN"/>
    <property type="match status" value="1"/>
</dbReference>
<dbReference type="InterPro" id="IPR001841">
    <property type="entry name" value="Znf_RING"/>
</dbReference>
<feature type="region of interest" description="Disordered" evidence="11">
    <location>
        <begin position="719"/>
        <end position="746"/>
    </location>
</feature>
<keyword evidence="3" id="KW-0547">Nucleotide-binding</keyword>
<evidence type="ECO:0000256" key="4">
    <source>
        <dbReference type="ARBA" id="ARBA00022771"/>
    </source>
</evidence>
<dbReference type="GO" id="GO:0003676">
    <property type="term" value="F:nucleic acid binding"/>
    <property type="evidence" value="ECO:0007669"/>
    <property type="project" value="InterPro"/>
</dbReference>
<dbReference type="InterPro" id="IPR018957">
    <property type="entry name" value="Znf_C3HC4_RING-type"/>
</dbReference>
<dbReference type="Pfam" id="PF00271">
    <property type="entry name" value="Helicase_C"/>
    <property type="match status" value="1"/>
</dbReference>
<dbReference type="PROSITE" id="PS51194">
    <property type="entry name" value="HELICASE_CTER"/>
    <property type="match status" value="1"/>
</dbReference>
<keyword evidence="5" id="KW-0378">Hydrolase</keyword>
<dbReference type="InterPro" id="IPR050628">
    <property type="entry name" value="SNF2_RAD54_helicase_TF"/>
</dbReference>
<dbReference type="Pfam" id="PF00097">
    <property type="entry name" value="zf-C3HC4"/>
    <property type="match status" value="1"/>
</dbReference>
<evidence type="ECO:0000256" key="8">
    <source>
        <dbReference type="ARBA" id="ARBA00022840"/>
    </source>
</evidence>
<evidence type="ECO:0000256" key="9">
    <source>
        <dbReference type="ARBA" id="ARBA00023242"/>
    </source>
</evidence>
<evidence type="ECO:0000256" key="5">
    <source>
        <dbReference type="ARBA" id="ARBA00022801"/>
    </source>
</evidence>
<evidence type="ECO:0000256" key="10">
    <source>
        <dbReference type="PROSITE-ProRule" id="PRU00175"/>
    </source>
</evidence>
<keyword evidence="7" id="KW-0862">Zinc</keyword>
<evidence type="ECO:0000256" key="6">
    <source>
        <dbReference type="ARBA" id="ARBA00022806"/>
    </source>
</evidence>
<feature type="domain" description="Helicase C-terminal" evidence="14">
    <location>
        <begin position="1170"/>
        <end position="1332"/>
    </location>
</feature>
<dbReference type="PROSITE" id="PS50089">
    <property type="entry name" value="ZF_RING_2"/>
    <property type="match status" value="1"/>
</dbReference>
<dbReference type="InterPro" id="IPR001650">
    <property type="entry name" value="Helicase_C-like"/>
</dbReference>
<dbReference type="PANTHER" id="PTHR45626">
    <property type="entry name" value="TRANSCRIPTION TERMINATION FACTOR 2-RELATED"/>
    <property type="match status" value="1"/>
</dbReference>
<evidence type="ECO:0000256" key="1">
    <source>
        <dbReference type="ARBA" id="ARBA00004123"/>
    </source>
</evidence>
<dbReference type="Gene3D" id="3.30.70.2330">
    <property type="match status" value="1"/>
</dbReference>
<keyword evidence="9" id="KW-0539">Nucleus</keyword>
<dbReference type="InterPro" id="IPR013083">
    <property type="entry name" value="Znf_RING/FYVE/PHD"/>
</dbReference>
<keyword evidence="8" id="KW-0067">ATP-binding</keyword>
<keyword evidence="4 10" id="KW-0863">Zinc-finger</keyword>
<evidence type="ECO:0000259" key="13">
    <source>
        <dbReference type="PROSITE" id="PS51192"/>
    </source>
</evidence>
<dbReference type="CDD" id="cd16509">
    <property type="entry name" value="RING-HC_HLTF"/>
    <property type="match status" value="1"/>
</dbReference>
<dbReference type="SMART" id="SM00910">
    <property type="entry name" value="HIRAN"/>
    <property type="match status" value="1"/>
</dbReference>
<dbReference type="InterPro" id="IPR014001">
    <property type="entry name" value="Helicase_ATP-bd"/>
</dbReference>
<feature type="domain" description="RING-type" evidence="12">
    <location>
        <begin position="1073"/>
        <end position="1114"/>
    </location>
</feature>
<evidence type="ECO:0000313" key="16">
    <source>
        <dbReference type="Proteomes" id="UP001283361"/>
    </source>
</evidence>
<dbReference type="InterPro" id="IPR014905">
    <property type="entry name" value="HIRAN"/>
</dbReference>
<dbReference type="InterPro" id="IPR000330">
    <property type="entry name" value="SNF2_N"/>
</dbReference>
<evidence type="ECO:0000259" key="14">
    <source>
        <dbReference type="PROSITE" id="PS51194"/>
    </source>
</evidence>
<dbReference type="InterPro" id="IPR027417">
    <property type="entry name" value="P-loop_NTPase"/>
</dbReference>
<dbReference type="Pfam" id="PF00176">
    <property type="entry name" value="SNF2-rel_dom"/>
    <property type="match status" value="1"/>
</dbReference>
<dbReference type="GO" id="GO:0004386">
    <property type="term" value="F:helicase activity"/>
    <property type="evidence" value="ECO:0007669"/>
    <property type="project" value="UniProtKB-KW"/>
</dbReference>
<comment type="caution">
    <text evidence="15">The sequence shown here is derived from an EMBL/GenBank/DDBJ whole genome shotgun (WGS) entry which is preliminary data.</text>
</comment>
<sequence>MKFWPAKVDSRIKKSRQRKKYMSPAHSRGNIWDTTLSQLSNLSGILEEPEPEVDLVDDSQDIQAETEDELFGTIRSDIVGVQYYKGTVSNNEMVNLVREPMNKYDQCALRVDNVTNEQVGHIKREHAKALSFVVDSNYAKVEGLIPFGANNKFRIPVVISLWGNSDKKAQALAVLKSHSISVAPNPVKRVASGSGLGLGTSLPGHTLGDYGHVVSQRTIVSPSEMESAMDQMFETLDEGDKTTEASPAQAIKTGLYPHQKQALNWMICRENKGILPPFWEKQGNMYINTLTICHTHIKPASVCGGIVADDMGLGKTLQVISLILTNFVDGKPLAWPMQGTLRCPIGVTVKKNVKSTVDKACIGSSGTSCENSQRTSISKNSTYVSCSSVATPHISEKSVAYTSPNLSAQQAKRSTPMNNIKDGERTNITPKEIVQAKSNYNTDPDFIPDVSEKVIEVTPVSRSRRERKRPVQYCYSDEEIEKELEECTSDKGKRKKRSAGKKSTPLAVTDSNKGDQDLVENPKQSPVQEKVENIPPVVEVINLASCTKAFDDVKESKDLLKFPATQVVLTTMQDSKKANLEYNSVGEQIPDNLSFAQNSTGSELSWEKLHMDVVYPNKGGSTEESETKLVSEEILKMEDSLIPNKTLDSAEIIVIDDWDDSVKKDVAGKDCKFDVRFISDTSPTDKKTPSVSDFQQKTGIMSEKKLSKDVSSSQEPLFVVDSDDDDDLPDISPFVPETNSESIPDKLGSDYEAGTGRAKTAGPRGTLVICPLSVISNWVGQFEEHLHQQVHISLYVYYGGCRKKDLRLLREQDVVITTYSTLASDFKSVKKSPLHQVEWLRLVLDEGHIIRNPASQQAKAVFQLQARRKWVLTGTPIQNSMKDLWSLINFLGVKPFTDRTWWNRTIARPLAKRESKAIHRVSHLMRNLALRRTKNQQLNGRPLIALPKRHIYLEKIKFGEEERAVYEAMQENGQIIIGRYFSQGTLLHHYGEVLAILTRLRQLCCHPLLVASAVNKVLENNPGAAITEVFEPTAAGIPQAATPAPFAALAEEERQRLINQLLYVLNSGSDQECAICLDSIRRGVITACAHVYCRPCIEAVIENEQPNPKCPLCRAELSKGQLIEAPAENKRRGEDQNECGNAEERSAIEEEAESMWPTPETWQSSAKIDALMKGLIQLREQDPKIKSIVVSQFTSLLDLIEIPLGMQGFHFARLDGCMSASERVQAVEEFSAQNCSAPTVFLLSLKAGGVGINLTAASRVFLMDPAWNPASEEQCFDRCHRLGQTKDVVVTRFVIDDTVEDRMLELQEKKRQLMKGAFGRSQSREERRNNLVDMIRNLIRI</sequence>
<accession>A0AAE0ZZW1</accession>
<dbReference type="SUPFAM" id="SSF57850">
    <property type="entry name" value="RING/U-box"/>
    <property type="match status" value="1"/>
</dbReference>
<evidence type="ECO:0008006" key="17">
    <source>
        <dbReference type="Google" id="ProtNLM"/>
    </source>
</evidence>
<evidence type="ECO:0000313" key="15">
    <source>
        <dbReference type="EMBL" id="KAK3777642.1"/>
    </source>
</evidence>
<dbReference type="GO" id="GO:0008094">
    <property type="term" value="F:ATP-dependent activity, acting on DNA"/>
    <property type="evidence" value="ECO:0007669"/>
    <property type="project" value="TreeGrafter"/>
</dbReference>
<dbReference type="SMART" id="SM00490">
    <property type="entry name" value="HELICc"/>
    <property type="match status" value="1"/>
</dbReference>
<dbReference type="GO" id="GO:0006281">
    <property type="term" value="P:DNA repair"/>
    <property type="evidence" value="ECO:0007669"/>
    <property type="project" value="TreeGrafter"/>
</dbReference>